<proteinExistence type="predicted"/>
<dbReference type="InterPro" id="IPR016024">
    <property type="entry name" value="ARM-type_fold"/>
</dbReference>
<dbReference type="InterPro" id="IPR052609">
    <property type="entry name" value="Ribosome_Biogenesis_Reg"/>
</dbReference>
<organism evidence="3 4">
    <name type="scientific">Monascus purpureus</name>
    <name type="common">Red mold</name>
    <name type="synonym">Monascus anka</name>
    <dbReference type="NCBI Taxonomy" id="5098"/>
    <lineage>
        <taxon>Eukaryota</taxon>
        <taxon>Fungi</taxon>
        <taxon>Dikarya</taxon>
        <taxon>Ascomycota</taxon>
        <taxon>Pezizomycotina</taxon>
        <taxon>Eurotiomycetes</taxon>
        <taxon>Eurotiomycetidae</taxon>
        <taxon>Eurotiales</taxon>
        <taxon>Aspergillaceae</taxon>
        <taxon>Monascus</taxon>
    </lineage>
</organism>
<accession>A0A507R174</accession>
<dbReference type="InterPro" id="IPR018849">
    <property type="entry name" value="Urb2/Npa2_C"/>
</dbReference>
<feature type="compositionally biased region" description="Basic residues" evidence="1">
    <location>
        <begin position="163"/>
        <end position="175"/>
    </location>
</feature>
<keyword evidence="4" id="KW-1185">Reference proteome</keyword>
<dbReference type="SUPFAM" id="SSF48371">
    <property type="entry name" value="ARM repeat"/>
    <property type="match status" value="1"/>
</dbReference>
<protein>
    <recommendedName>
        <fullName evidence="2">Nucleolar 27S pre-rRNA processing Urb2/Npa2 C-terminal domain-containing protein</fullName>
    </recommendedName>
</protein>
<evidence type="ECO:0000313" key="4">
    <source>
        <dbReference type="Proteomes" id="UP000319663"/>
    </source>
</evidence>
<feature type="region of interest" description="Disordered" evidence="1">
    <location>
        <begin position="151"/>
        <end position="190"/>
    </location>
</feature>
<evidence type="ECO:0000313" key="3">
    <source>
        <dbReference type="EMBL" id="TQB75052.1"/>
    </source>
</evidence>
<dbReference type="PANTHER" id="PTHR15682:SF2">
    <property type="entry name" value="UNHEALTHY RIBOSOME BIOGENESIS PROTEIN 2 HOMOLOG"/>
    <property type="match status" value="1"/>
</dbReference>
<dbReference type="PANTHER" id="PTHR15682">
    <property type="entry name" value="UNHEALTHY RIBOSOME BIOGENESIS PROTEIN 2 HOMOLOG"/>
    <property type="match status" value="1"/>
</dbReference>
<feature type="domain" description="Nucleolar 27S pre-rRNA processing Urb2/Npa2 C-terminal" evidence="2">
    <location>
        <begin position="1266"/>
        <end position="1495"/>
    </location>
</feature>
<dbReference type="GO" id="GO:0005730">
    <property type="term" value="C:nucleolus"/>
    <property type="evidence" value="ECO:0007669"/>
    <property type="project" value="TreeGrafter"/>
</dbReference>
<reference evidence="3 4" key="1">
    <citation type="submission" date="2019-06" db="EMBL/GenBank/DDBJ databases">
        <title>Wine fermentation using esterase from Monascus purpureus.</title>
        <authorList>
            <person name="Geng C."/>
            <person name="Zhang Y."/>
        </authorList>
    </citation>
    <scope>NUCLEOTIDE SEQUENCE [LARGE SCALE GENOMIC DNA]</scope>
    <source>
        <strain evidence="3">HQ1</strain>
    </source>
</reference>
<sequence length="1496" mass="166750">MPAAAERPRSSQEALLSLEKGTASPTTQLNEAAHIIGIDLALCASHPQTVKPVQTPQNTAPKEEWVLRWLLKKLRTGKNYRVESASFLLLKNLVHFIPPKSLATILKDQKFLDILNESVADLKDAVFAAVEEDGMNISTFAEAFGCSGSDTSHTLSDSPHENGRHRHGKKGIKRKRVDDDCNDGKGDPMDIDDQPQQSFASCILAFIALLSCLYNLVSLANGAPGVDEVASSHLKHALRGELESVAVALSRSFQIAAVATAQFSHWQAISELQQLFYLLPAILELWSLRSLRLDDAENKSSNDFFEKHCFVHALRLQLCVLSTELQVDGKSEVLHGLEQLIALHVVLPARAGFFGRGGSGIDYSADQPDWSPVQPITETFRPLFSKAVSERAELRGTHRNNKACGTAVLLPLFFETAVRSVPRDTFRRQTHEAPWLETLFVAVAELAFSIAKEENVSSTYIFDFVRVLEHLFRVVLDRKVQLSLHTLLAHAPYTGLLKDELERVEWNLTALLIKLDVDIFLPNSGLNDSGRLLNALLEKISLHWRQGTSREDPSYGTIKDSIVIPLMNGFASARDLSTFVRIWHEQLVAAEQARSQNNRLSIFTVWEDDDLCDAYGELVRTALIDAQLAVQIKFAAADVLTGEGKISNSPNAYASTVQLEASFRQRGLNFESLDEALNSIIKGLSGTLSSNDSLHWRWRLWRLARNLLEHNVQSTNNPLGAAIMGLVDVAANSIQHLHRSFMESSGSLLESFEAYRFAIVAAKDATNPGSFDSLTAEILGFLKSIAASYVSKPTNAPWNGRTETLDSPACLGLGYLFTLLRAPTIWRQIRPETRRSLFERMLSMAAAQYCPSWRSLDNVTSDARFVQAWASLVCHDYLLNVPRIVNDLVSLLCEKVKRDASNRKLYVESLQRIPTLLITRRHRATLLDLLFDILDEDNAVEVVVGVISLMAKLAEMPKSAAAVTGDWGHIWKMAKAISLQGTMDDLAITQGFRNLHRAVMDKLLVLSGEEQHKLFKKLHRRVTSKVSKLKSIECDSMVSFFLRISVSQLWAHRKQLSDVVNETELAACRARLFELVMAEIKSVKEQCKKHKFPGTTTLVKILDLLEDFEDLATANGDLKKLLSQIEGYIPPSDGHSGPSLGRLARQRILAGWRPKSNALPLMQCSETLPLEQLYDQELQLFVRTTTERFRSMTVESLGQVIKDVRETGGFTAENSVHPLLVVGLAVVSLPPIEDKDSTVAKELSSICTTITESLPHSTSIEQFSFATECLDVLLRHHTRCITQWNIDSLLTSISMCVSPLGPRISPEFAPTVYIRLCRLMGVLFNLHRQKLGGRFHLILPAMQRLLSCLFIYANKKRHISTRSNQQSPYWLGPLSASHATNFTRLLTTLCDPTVSAVSRPTHSFVNHEGLTDQTKKAKRIAGQYLQYLIMEYAQCSLRGSLAPEVKAAILPGLYAALDVMPRDTMRALNAGLDVSGRAVFKGLYDDYMRFGKWNKA</sequence>
<gene>
    <name evidence="3" type="ORF">MPDQ_003848</name>
</gene>
<dbReference type="EMBL" id="VIFY01000024">
    <property type="protein sequence ID" value="TQB75052.1"/>
    <property type="molecule type" value="Genomic_DNA"/>
</dbReference>
<dbReference type="OrthoDB" id="160374at2759"/>
<dbReference type="Proteomes" id="UP000319663">
    <property type="component" value="Unassembled WGS sequence"/>
</dbReference>
<comment type="caution">
    <text evidence="3">The sequence shown here is derived from an EMBL/GenBank/DDBJ whole genome shotgun (WGS) entry which is preliminary data.</text>
</comment>
<dbReference type="GO" id="GO:0042254">
    <property type="term" value="P:ribosome biogenesis"/>
    <property type="evidence" value="ECO:0007669"/>
    <property type="project" value="TreeGrafter"/>
</dbReference>
<evidence type="ECO:0000259" key="2">
    <source>
        <dbReference type="Pfam" id="PF10441"/>
    </source>
</evidence>
<evidence type="ECO:0000256" key="1">
    <source>
        <dbReference type="SAM" id="MobiDB-lite"/>
    </source>
</evidence>
<dbReference type="STRING" id="5098.A0A507R174"/>
<feature type="compositionally biased region" description="Basic and acidic residues" evidence="1">
    <location>
        <begin position="176"/>
        <end position="188"/>
    </location>
</feature>
<dbReference type="Pfam" id="PF10441">
    <property type="entry name" value="Urb2"/>
    <property type="match status" value="1"/>
</dbReference>
<name>A0A507R174_MONPU</name>